<name>A0AAV5BSL8_ELECO</name>
<keyword evidence="5" id="KW-0611">Plant defense</keyword>
<dbReference type="Proteomes" id="UP001054889">
    <property type="component" value="Unassembled WGS sequence"/>
</dbReference>
<keyword evidence="4" id="KW-0547">Nucleotide-binding</keyword>
<evidence type="ECO:0000313" key="10">
    <source>
        <dbReference type="Proteomes" id="UP001054889"/>
    </source>
</evidence>
<dbReference type="FunFam" id="1.10.10.10:FF:000322">
    <property type="entry name" value="Probable disease resistance protein At1g63360"/>
    <property type="match status" value="1"/>
</dbReference>
<accession>A0AAV5BSL8</accession>
<feature type="domain" description="Disease resistance protein winged helix" evidence="8">
    <location>
        <begin position="437"/>
        <end position="507"/>
    </location>
</feature>
<dbReference type="Pfam" id="PF00931">
    <property type="entry name" value="NB-ARC"/>
    <property type="match status" value="1"/>
</dbReference>
<dbReference type="InterPro" id="IPR036388">
    <property type="entry name" value="WH-like_DNA-bd_sf"/>
</dbReference>
<reference evidence="9" key="1">
    <citation type="journal article" date="2018" name="DNA Res.">
        <title>Multiple hybrid de novo genome assembly of finger millet, an orphan allotetraploid crop.</title>
        <authorList>
            <person name="Hatakeyama M."/>
            <person name="Aluri S."/>
            <person name="Balachadran M.T."/>
            <person name="Sivarajan S.R."/>
            <person name="Patrignani A."/>
            <person name="Gruter S."/>
            <person name="Poveda L."/>
            <person name="Shimizu-Inatsugi R."/>
            <person name="Baeten J."/>
            <person name="Francoijs K.J."/>
            <person name="Nataraja K.N."/>
            <person name="Reddy Y.A.N."/>
            <person name="Phadnis S."/>
            <person name="Ravikumar R.L."/>
            <person name="Schlapbach R."/>
            <person name="Sreeman S.M."/>
            <person name="Shimizu K.K."/>
        </authorList>
    </citation>
    <scope>NUCLEOTIDE SEQUENCE</scope>
</reference>
<keyword evidence="10" id="KW-1185">Reference proteome</keyword>
<evidence type="ECO:0000256" key="2">
    <source>
        <dbReference type="ARBA" id="ARBA00022614"/>
    </source>
</evidence>
<dbReference type="GO" id="GO:0043531">
    <property type="term" value="F:ADP binding"/>
    <property type="evidence" value="ECO:0007669"/>
    <property type="project" value="InterPro"/>
</dbReference>
<dbReference type="Pfam" id="PF18052">
    <property type="entry name" value="Rx_N"/>
    <property type="match status" value="1"/>
</dbReference>
<dbReference type="SUPFAM" id="SSF52058">
    <property type="entry name" value="L domain-like"/>
    <property type="match status" value="1"/>
</dbReference>
<evidence type="ECO:0000256" key="4">
    <source>
        <dbReference type="ARBA" id="ARBA00022741"/>
    </source>
</evidence>
<comment type="caution">
    <text evidence="9">The sequence shown here is derived from an EMBL/GenBank/DDBJ whole genome shotgun (WGS) entry which is preliminary data.</text>
</comment>
<comment type="similarity">
    <text evidence="1">Belongs to the disease resistance NB-LRR family.</text>
</comment>
<evidence type="ECO:0000259" key="8">
    <source>
        <dbReference type="Pfam" id="PF23559"/>
    </source>
</evidence>
<dbReference type="GO" id="GO:0009626">
    <property type="term" value="P:plant-type hypersensitive response"/>
    <property type="evidence" value="ECO:0007669"/>
    <property type="project" value="UniProtKB-ARBA"/>
</dbReference>
<dbReference type="Pfam" id="PF23559">
    <property type="entry name" value="WHD_DRP"/>
    <property type="match status" value="1"/>
</dbReference>
<dbReference type="InterPro" id="IPR032675">
    <property type="entry name" value="LRR_dom_sf"/>
</dbReference>
<evidence type="ECO:0000259" key="7">
    <source>
        <dbReference type="Pfam" id="PF18052"/>
    </source>
</evidence>
<dbReference type="Gene3D" id="3.40.50.300">
    <property type="entry name" value="P-loop containing nucleotide triphosphate hydrolases"/>
    <property type="match status" value="1"/>
</dbReference>
<feature type="domain" description="NB-ARC" evidence="6">
    <location>
        <begin position="190"/>
        <end position="356"/>
    </location>
</feature>
<evidence type="ECO:0000313" key="9">
    <source>
        <dbReference type="EMBL" id="GJM88598.1"/>
    </source>
</evidence>
<dbReference type="InterPro" id="IPR041118">
    <property type="entry name" value="Rx_N"/>
</dbReference>
<feature type="domain" description="Disease resistance N-terminal" evidence="7">
    <location>
        <begin position="11"/>
        <end position="90"/>
    </location>
</feature>
<dbReference type="PANTHER" id="PTHR23155">
    <property type="entry name" value="DISEASE RESISTANCE PROTEIN RP"/>
    <property type="match status" value="1"/>
</dbReference>
<dbReference type="SUPFAM" id="SSF52540">
    <property type="entry name" value="P-loop containing nucleoside triphosphate hydrolases"/>
    <property type="match status" value="1"/>
</dbReference>
<evidence type="ECO:0000256" key="3">
    <source>
        <dbReference type="ARBA" id="ARBA00022737"/>
    </source>
</evidence>
<reference evidence="9" key="2">
    <citation type="submission" date="2021-12" db="EMBL/GenBank/DDBJ databases">
        <title>Resequencing data analysis of finger millet.</title>
        <authorList>
            <person name="Hatakeyama M."/>
            <person name="Aluri S."/>
            <person name="Balachadran M.T."/>
            <person name="Sivarajan S.R."/>
            <person name="Poveda L."/>
            <person name="Shimizu-Inatsugi R."/>
            <person name="Schlapbach R."/>
            <person name="Sreeman S.M."/>
            <person name="Shimizu K.K."/>
        </authorList>
    </citation>
    <scope>NUCLEOTIDE SEQUENCE</scope>
</reference>
<dbReference type="InterPro" id="IPR058922">
    <property type="entry name" value="WHD_DRP"/>
</dbReference>
<dbReference type="Gene3D" id="3.80.10.10">
    <property type="entry name" value="Ribonuclease Inhibitor"/>
    <property type="match status" value="1"/>
</dbReference>
<dbReference type="InterPro" id="IPR002182">
    <property type="entry name" value="NB-ARC"/>
</dbReference>
<dbReference type="Gene3D" id="1.10.10.10">
    <property type="entry name" value="Winged helix-like DNA-binding domain superfamily/Winged helix DNA-binding domain"/>
    <property type="match status" value="1"/>
</dbReference>
<dbReference type="Gene3D" id="1.20.5.4130">
    <property type="match status" value="1"/>
</dbReference>
<dbReference type="AlphaFoldDB" id="A0AAV5BSL8"/>
<dbReference type="InterPro" id="IPR042197">
    <property type="entry name" value="Apaf_helical"/>
</dbReference>
<dbReference type="EMBL" id="BQKI01000002">
    <property type="protein sequence ID" value="GJM88598.1"/>
    <property type="molecule type" value="Genomic_DNA"/>
</dbReference>
<proteinExistence type="inferred from homology"/>
<dbReference type="GO" id="GO:0042742">
    <property type="term" value="P:defense response to bacterium"/>
    <property type="evidence" value="ECO:0007669"/>
    <property type="project" value="UniProtKB-ARBA"/>
</dbReference>
<dbReference type="PANTHER" id="PTHR23155:SF1170">
    <property type="entry name" value="DISEASE RESISTANCE RPP13-LIKE PROTEIN 1-RELATED"/>
    <property type="match status" value="1"/>
</dbReference>
<protein>
    <submittedName>
        <fullName evidence="9">Uncharacterized protein</fullName>
    </submittedName>
</protein>
<evidence type="ECO:0000256" key="1">
    <source>
        <dbReference type="ARBA" id="ARBA00008894"/>
    </source>
</evidence>
<gene>
    <name evidence="9" type="primary">ga04676</name>
    <name evidence="9" type="ORF">PR202_ga04676</name>
</gene>
<evidence type="ECO:0000256" key="5">
    <source>
        <dbReference type="ARBA" id="ARBA00022821"/>
    </source>
</evidence>
<dbReference type="Gene3D" id="1.10.8.430">
    <property type="entry name" value="Helical domain of apoptotic protease-activating factors"/>
    <property type="match status" value="1"/>
</dbReference>
<keyword evidence="3" id="KW-0677">Repeat</keyword>
<dbReference type="GO" id="GO:0002758">
    <property type="term" value="P:innate immune response-activating signaling pathway"/>
    <property type="evidence" value="ECO:0007669"/>
    <property type="project" value="UniProtKB-ARBA"/>
</dbReference>
<keyword evidence="2" id="KW-0433">Leucine-rich repeat</keyword>
<dbReference type="InterPro" id="IPR027417">
    <property type="entry name" value="P-loop_NTPase"/>
</dbReference>
<sequence length="682" mass="77066">MEVGWLVCPIIKIVIDKARSCASERIKWMGSGSVGEALNQVEQMLVQLSTVADAVEKRTSTGTSADLLRAWLQQLKDAVYNADDVLDDFDGSAPQPGSYVATVGRRILGTDEPLNRLKEVLKTLEAVRASSDKLMQVVQLVASGPGELSGHQTPHGRVTGSVCHQELLGRDRQLREMVAWLVDPSDGDAQTMSVPIAAIMGHGGMGKTKLAQTLFNDQTVVSTFDLRIWVQPSAIDGEFELAKQILQSADVDVPRGMGSFDWLQQKLIETISSHKFLLVIDNVWNIENMAELEYREMWSKVLEPIMNQGKKTESKIVLTTRQRIVARLLCASKEVWMKSLPADDIWSLLKRCAFGEEDIEKQHPVLWNIGKEIAQKLKGSPMAAKAIGQMLRGNHSVTHWSKVLLETKSFENVSSTLELCYHNLPDHLQPCFAICSIFPKNTRFKRDKLVRIWMALDFIQTAEREARLEDVGSGYFDQLVDRSFFHKQKVGRRRRYYYIHDLMHDLAEQVSRFDCMRVEGINQAIPKTVRHLSVSSGGAMEQLKSLCELKRLRTLVILNNPSSSLDQLPGDLFTELKGLRVLCLERSSIANLSEKISHLKHLRYLALCKSTTRLPHIVTKLYRLQTLRSPKESCLEGIPKDITNLNVCGIWIWIHQKSLVLENWFTFKVQLNSMLKMKGGIL</sequence>
<dbReference type="PRINTS" id="PR00364">
    <property type="entry name" value="DISEASERSIST"/>
</dbReference>
<organism evidence="9 10">
    <name type="scientific">Eleusine coracana subsp. coracana</name>
    <dbReference type="NCBI Taxonomy" id="191504"/>
    <lineage>
        <taxon>Eukaryota</taxon>
        <taxon>Viridiplantae</taxon>
        <taxon>Streptophyta</taxon>
        <taxon>Embryophyta</taxon>
        <taxon>Tracheophyta</taxon>
        <taxon>Spermatophyta</taxon>
        <taxon>Magnoliopsida</taxon>
        <taxon>Liliopsida</taxon>
        <taxon>Poales</taxon>
        <taxon>Poaceae</taxon>
        <taxon>PACMAD clade</taxon>
        <taxon>Chloridoideae</taxon>
        <taxon>Cynodonteae</taxon>
        <taxon>Eleusininae</taxon>
        <taxon>Eleusine</taxon>
    </lineage>
</organism>
<evidence type="ECO:0000259" key="6">
    <source>
        <dbReference type="Pfam" id="PF00931"/>
    </source>
</evidence>
<dbReference type="InterPro" id="IPR044974">
    <property type="entry name" value="Disease_R_plants"/>
</dbReference>